<gene>
    <name evidence="1" type="ORF">FHS72_001633</name>
</gene>
<evidence type="ECO:0000313" key="1">
    <source>
        <dbReference type="EMBL" id="MBB5722009.1"/>
    </source>
</evidence>
<dbReference type="Proteomes" id="UP000535415">
    <property type="component" value="Unassembled WGS sequence"/>
</dbReference>
<comment type="caution">
    <text evidence="1">The sequence shown here is derived from an EMBL/GenBank/DDBJ whole genome shotgun (WGS) entry which is preliminary data.</text>
</comment>
<keyword evidence="2" id="KW-1185">Reference proteome</keyword>
<reference evidence="1 2" key="1">
    <citation type="submission" date="2020-08" db="EMBL/GenBank/DDBJ databases">
        <title>Genomic Encyclopedia of Type Strains, Phase IV (KMG-IV): sequencing the most valuable type-strain genomes for metagenomic binning, comparative biology and taxonomic classification.</title>
        <authorList>
            <person name="Goeker M."/>
        </authorList>
    </citation>
    <scope>NUCLEOTIDE SEQUENCE [LARGE SCALE GENOMIC DNA]</scope>
    <source>
        <strain evidence="1 2">DSM 101064</strain>
    </source>
</reference>
<sequence length="78" mass="8885">MTKAKMPVSIRPNCAGDFAAQHGLWAAYLDFYGTALPRDIFKLNLHRLWGDDPADFLRRVYAQVNNPPTRCTHQWPAA</sequence>
<proteinExistence type="predicted"/>
<dbReference type="EMBL" id="JACIJM010000004">
    <property type="protein sequence ID" value="MBB5722009.1"/>
    <property type="molecule type" value="Genomic_DNA"/>
</dbReference>
<organism evidence="1 2">
    <name type="scientific">Yoonia ponticola</name>
    <dbReference type="NCBI Taxonomy" id="1524255"/>
    <lineage>
        <taxon>Bacteria</taxon>
        <taxon>Pseudomonadati</taxon>
        <taxon>Pseudomonadota</taxon>
        <taxon>Alphaproteobacteria</taxon>
        <taxon>Rhodobacterales</taxon>
        <taxon>Paracoccaceae</taxon>
        <taxon>Yoonia</taxon>
    </lineage>
</organism>
<name>A0A7W9BL06_9RHOB</name>
<dbReference type="RefSeq" id="WP_183527869.1">
    <property type="nucleotide sequence ID" value="NZ_JACIJM010000004.1"/>
</dbReference>
<protein>
    <submittedName>
        <fullName evidence="1">Uncharacterized protein</fullName>
    </submittedName>
</protein>
<evidence type="ECO:0000313" key="2">
    <source>
        <dbReference type="Proteomes" id="UP000535415"/>
    </source>
</evidence>
<dbReference type="AlphaFoldDB" id="A0A7W9BL06"/>
<accession>A0A7W9BL06</accession>